<feature type="compositionally biased region" description="Basic residues" evidence="1">
    <location>
        <begin position="93"/>
        <end position="102"/>
    </location>
</feature>
<gene>
    <name evidence="2" type="ORF">OFLC_LOCUS7618</name>
</gene>
<dbReference type="STRING" id="387005.A0A183HJG0"/>
<evidence type="ECO:0000313" key="4">
    <source>
        <dbReference type="WBParaSite" id="OFLC_0000762101-mRNA-1"/>
    </source>
</evidence>
<reference evidence="4" key="1">
    <citation type="submission" date="2016-06" db="UniProtKB">
        <authorList>
            <consortium name="WormBaseParasite"/>
        </authorList>
    </citation>
    <scope>IDENTIFICATION</scope>
</reference>
<feature type="compositionally biased region" description="Polar residues" evidence="1">
    <location>
        <begin position="19"/>
        <end position="32"/>
    </location>
</feature>
<evidence type="ECO:0000256" key="1">
    <source>
        <dbReference type="SAM" id="MobiDB-lite"/>
    </source>
</evidence>
<feature type="compositionally biased region" description="Acidic residues" evidence="1">
    <location>
        <begin position="33"/>
        <end position="42"/>
    </location>
</feature>
<reference evidence="2 3" key="2">
    <citation type="submission" date="2018-11" db="EMBL/GenBank/DDBJ databases">
        <authorList>
            <consortium name="Pathogen Informatics"/>
        </authorList>
    </citation>
    <scope>NUCLEOTIDE SEQUENCE [LARGE SCALE GENOMIC DNA]</scope>
</reference>
<evidence type="ECO:0000313" key="2">
    <source>
        <dbReference type="EMBL" id="VDO51903.1"/>
    </source>
</evidence>
<proteinExistence type="predicted"/>
<feature type="region of interest" description="Disordered" evidence="1">
    <location>
        <begin position="1"/>
        <end position="195"/>
    </location>
</feature>
<name>A0A183HJG0_9BILA</name>
<feature type="compositionally biased region" description="Basic and acidic residues" evidence="1">
    <location>
        <begin position="43"/>
        <end position="57"/>
    </location>
</feature>
<sequence>MFQTPTKKSARNYKRRNSHTVTADNQVNAETNESQEDNNDDSASERRKSLRTRKSDVPNETVLVKSKSAIEERRKSLRTPKKPIAVSTPVTKVVHHEKKTKKNTSESESINEKTATPGKSGKKNAPSKTVGSKSAQKSVKKETGKKRHDRKSESDKDPFSIDNNFDNHPEPLRNIQMERQSFGGYKFTKSPEKAPTLRYQKTEQTANERRSNLIGLFPQQEVFLVQHS</sequence>
<evidence type="ECO:0000313" key="3">
    <source>
        <dbReference type="Proteomes" id="UP000267606"/>
    </source>
</evidence>
<feature type="compositionally biased region" description="Polar residues" evidence="1">
    <location>
        <begin position="126"/>
        <end position="137"/>
    </location>
</feature>
<dbReference type="WBParaSite" id="OFLC_0000762101-mRNA-1">
    <property type="protein sequence ID" value="OFLC_0000762101-mRNA-1"/>
    <property type="gene ID" value="OFLC_0000762101"/>
</dbReference>
<dbReference type="AlphaFoldDB" id="A0A183HJG0"/>
<organism evidence="4">
    <name type="scientific">Onchocerca flexuosa</name>
    <dbReference type="NCBI Taxonomy" id="387005"/>
    <lineage>
        <taxon>Eukaryota</taxon>
        <taxon>Metazoa</taxon>
        <taxon>Ecdysozoa</taxon>
        <taxon>Nematoda</taxon>
        <taxon>Chromadorea</taxon>
        <taxon>Rhabditida</taxon>
        <taxon>Spirurina</taxon>
        <taxon>Spiruromorpha</taxon>
        <taxon>Filarioidea</taxon>
        <taxon>Onchocercidae</taxon>
        <taxon>Onchocerca</taxon>
    </lineage>
</organism>
<dbReference type="EMBL" id="UZAJ01008074">
    <property type="protein sequence ID" value="VDO51903.1"/>
    <property type="molecule type" value="Genomic_DNA"/>
</dbReference>
<keyword evidence="3" id="KW-1185">Reference proteome</keyword>
<protein>
    <submittedName>
        <fullName evidence="4">Transcription termination factor Rho</fullName>
    </submittedName>
</protein>
<accession>A0A183HJG0</accession>
<feature type="compositionally biased region" description="Basic and acidic residues" evidence="1">
    <location>
        <begin position="150"/>
        <end position="171"/>
    </location>
</feature>
<dbReference type="Proteomes" id="UP000267606">
    <property type="component" value="Unassembled WGS sequence"/>
</dbReference>
<feature type="compositionally biased region" description="Basic residues" evidence="1">
    <location>
        <begin position="8"/>
        <end position="18"/>
    </location>
</feature>